<dbReference type="HOGENOM" id="CLU_014655_1_0_6"/>
<dbReference type="PANTHER" id="PTHR43223">
    <property type="entry name" value="ALKYL/ARYL-SULFATASE"/>
    <property type="match status" value="1"/>
</dbReference>
<dbReference type="Gene3D" id="3.30.1050.10">
    <property type="entry name" value="SCP2 sterol-binding domain"/>
    <property type="match status" value="1"/>
</dbReference>
<evidence type="ECO:0000256" key="5">
    <source>
        <dbReference type="ARBA" id="ARBA00033751"/>
    </source>
</evidence>
<comment type="caution">
    <text evidence="10">The sequence shown here is derived from an EMBL/GenBank/DDBJ whole genome shotgun (WGS) entry which is preliminary data.</text>
</comment>
<protein>
    <recommendedName>
        <fullName evidence="7">Linear primary-alkylsulfatase</fullName>
        <ecNumber evidence="6">3.1.6.21</ecNumber>
    </recommendedName>
    <alternativeName>
        <fullName evidence="8">Type III linear primary-alkylsulfatase</fullName>
    </alternativeName>
</protein>
<organism evidence="10 11">
    <name type="scientific">Plesiomonas shigelloides 302-73</name>
    <dbReference type="NCBI Taxonomy" id="1315976"/>
    <lineage>
        <taxon>Bacteria</taxon>
        <taxon>Pseudomonadati</taxon>
        <taxon>Pseudomonadota</taxon>
        <taxon>Gammaproteobacteria</taxon>
        <taxon>Enterobacterales</taxon>
        <taxon>Enterobacteriaceae</taxon>
        <taxon>Plesiomonas</taxon>
    </lineage>
</organism>
<dbReference type="EC" id="3.1.6.21" evidence="6"/>
<dbReference type="PATRIC" id="fig|1315976.3.peg.658"/>
<dbReference type="InterPro" id="IPR036866">
    <property type="entry name" value="RibonucZ/Hydroxyglut_hydro"/>
</dbReference>
<dbReference type="GO" id="GO:0030288">
    <property type="term" value="C:outer membrane-bounded periplasmic space"/>
    <property type="evidence" value="ECO:0007669"/>
    <property type="project" value="TreeGrafter"/>
</dbReference>
<keyword evidence="4" id="KW-0862">Zinc</keyword>
<dbReference type="SUPFAM" id="SSF55718">
    <property type="entry name" value="SCP-like"/>
    <property type="match status" value="1"/>
</dbReference>
<dbReference type="PANTHER" id="PTHR43223:SF1">
    <property type="entry name" value="ALKYL_ARYL-SULFATASE BDS1"/>
    <property type="match status" value="1"/>
</dbReference>
<dbReference type="GO" id="GO:0046872">
    <property type="term" value="F:metal ion binding"/>
    <property type="evidence" value="ECO:0007669"/>
    <property type="project" value="UniProtKB-KW"/>
</dbReference>
<evidence type="ECO:0000256" key="7">
    <source>
        <dbReference type="ARBA" id="ARBA00068034"/>
    </source>
</evidence>
<dbReference type="Pfam" id="PF00753">
    <property type="entry name" value="Lactamase_B"/>
    <property type="match status" value="1"/>
</dbReference>
<proteinExistence type="inferred from homology"/>
<name>R8AU19_PLESH</name>
<feature type="domain" description="Metallo-beta-lactamase" evidence="9">
    <location>
        <begin position="154"/>
        <end position="376"/>
    </location>
</feature>
<dbReference type="Proteomes" id="UP000014012">
    <property type="component" value="Unassembled WGS sequence"/>
</dbReference>
<keyword evidence="3" id="KW-0378">Hydrolase</keyword>
<keyword evidence="2" id="KW-0479">Metal-binding</keyword>
<dbReference type="RefSeq" id="WP_010862316.1">
    <property type="nucleotide sequence ID" value="NZ_KB944507.1"/>
</dbReference>
<dbReference type="Gene3D" id="3.60.15.30">
    <property type="entry name" value="Metallo-beta-lactamase domain"/>
    <property type="match status" value="1"/>
</dbReference>
<dbReference type="OrthoDB" id="9815874at2"/>
<dbReference type="GO" id="GO:0046983">
    <property type="term" value="F:protein dimerization activity"/>
    <property type="evidence" value="ECO:0007669"/>
    <property type="project" value="InterPro"/>
</dbReference>
<dbReference type="CDD" id="cd07710">
    <property type="entry name" value="arylsulfatase_Sdsa1-like_MBL-fold"/>
    <property type="match status" value="1"/>
</dbReference>
<sequence>MRLKPRLIVFTEPRHSQRFPSRNTSPLVKSVGFCGVSIFVLSTLITPLQAATAAKEATEQTKAENKKVADTFPFADKKDFEFAHKGFIARPKELIIKNKDGVPVWDMESYAFIQENKPAPDSVNPSLWRNAQLNTQAGLFKVSDRIYQVRGYDLSNITFVQGDTGWIVFDPLISTETAKAAYDLVTEHLGKKPVVGVVYSHSHVDHYGGVKGIVSEEDVKAGKVKIFAPDGFMEHAVSENVTAGNAMGRRAIYMYGALLPRGETGGVNGGLGQTTSTGNVTLIEPTDVISKTGTTVDLDGVTMVFQMTPGTEAPAEMNTWFPQFNALWMAENCTGTLHNLYTLRGAQVRDGQKWAHYLDETIDLYGKNVDVIFQSHHWPRWGNAYANDYMKKTRDTYKYIHDQSVRLLNHGYTSQEIAEQIELPPELNSLWYVRGYYGTVKHNAKAVYQKYMGWYDANPSNLNPLPPEAAAKKWVEYMGGADAVLAKAKDDFKQGDYRWVAEVTNKVVFADPNNQAAKELNADALEQLGYQAESGPWRSAYLQGAYELRNGVPSAGGVQTASPDTIRAMTPEMLFDYLSVRLNGPKAAGKKIVINLDFTDLKQQYVLTVENGVLNYHHGRQDPNADVTLSLAKPALDSVQLGEVTLASQLDNGNIKLTGNKQSVVDFMGLLDNFPFWFNIVTP</sequence>
<evidence type="ECO:0000313" key="10">
    <source>
        <dbReference type="EMBL" id="EON89844.1"/>
    </source>
</evidence>
<dbReference type="Pfam" id="PF14863">
    <property type="entry name" value="Alkyl_sulf_dimr"/>
    <property type="match status" value="1"/>
</dbReference>
<evidence type="ECO:0000313" key="11">
    <source>
        <dbReference type="Proteomes" id="UP000014012"/>
    </source>
</evidence>
<evidence type="ECO:0000256" key="6">
    <source>
        <dbReference type="ARBA" id="ARBA00066568"/>
    </source>
</evidence>
<dbReference type="InterPro" id="IPR052195">
    <property type="entry name" value="Bact_Alkyl/Aryl-Sulfatase"/>
</dbReference>
<dbReference type="InterPro" id="IPR001279">
    <property type="entry name" value="Metallo-B-lactamas"/>
</dbReference>
<dbReference type="EMBL" id="AQQO01000025">
    <property type="protein sequence ID" value="EON89844.1"/>
    <property type="molecule type" value="Genomic_DNA"/>
</dbReference>
<dbReference type="GO" id="GO:0018741">
    <property type="term" value="F:linear primary-alkylsulfatase activity"/>
    <property type="evidence" value="ECO:0007669"/>
    <property type="project" value="UniProtKB-EC"/>
</dbReference>
<keyword evidence="11" id="KW-1185">Reference proteome</keyword>
<comment type="similarity">
    <text evidence="5">Belongs to the metallo-beta-lactamase superfamily. Type III sulfatase family.</text>
</comment>
<dbReference type="FunFam" id="3.60.15.30:FF:000001">
    <property type="entry name" value="Alkyl/aryl-sulfatase BDS1"/>
    <property type="match status" value="1"/>
</dbReference>
<evidence type="ECO:0000256" key="2">
    <source>
        <dbReference type="ARBA" id="ARBA00022723"/>
    </source>
</evidence>
<dbReference type="AlphaFoldDB" id="R8AU19"/>
<comment type="cofactor">
    <cofactor evidence="1">
        <name>Zn(2+)</name>
        <dbReference type="ChEBI" id="CHEBI:29105"/>
    </cofactor>
</comment>
<evidence type="ECO:0000256" key="4">
    <source>
        <dbReference type="ARBA" id="ARBA00022833"/>
    </source>
</evidence>
<dbReference type="Gene3D" id="1.25.40.880">
    <property type="entry name" value="Alkyl sulfatase, dimerisation domain"/>
    <property type="match status" value="1"/>
</dbReference>
<dbReference type="Pfam" id="PF14864">
    <property type="entry name" value="Alkyl_sulf_C"/>
    <property type="match status" value="1"/>
</dbReference>
<dbReference type="InterPro" id="IPR044097">
    <property type="entry name" value="Bds1/SdsA1_MBL-fold"/>
</dbReference>
<evidence type="ECO:0000256" key="1">
    <source>
        <dbReference type="ARBA" id="ARBA00001947"/>
    </source>
</evidence>
<gene>
    <name evidence="10" type="ORF">PLESHI_03411</name>
</gene>
<dbReference type="SMART" id="SM00849">
    <property type="entry name" value="Lactamase_B"/>
    <property type="match status" value="1"/>
</dbReference>
<evidence type="ECO:0000259" key="9">
    <source>
        <dbReference type="SMART" id="SM00849"/>
    </source>
</evidence>
<dbReference type="InterPro" id="IPR029228">
    <property type="entry name" value="Alkyl_sulf_dimr"/>
</dbReference>
<dbReference type="FunFam" id="1.25.40.880:FF:000001">
    <property type="entry name" value="SDS hydrolase SdsA1"/>
    <property type="match status" value="1"/>
</dbReference>
<dbReference type="GO" id="GO:0018909">
    <property type="term" value="P:dodecyl sulfate metabolic process"/>
    <property type="evidence" value="ECO:0007669"/>
    <property type="project" value="InterPro"/>
</dbReference>
<dbReference type="InterPro" id="IPR029229">
    <property type="entry name" value="Alkyl_sulf_C"/>
</dbReference>
<evidence type="ECO:0000256" key="3">
    <source>
        <dbReference type="ARBA" id="ARBA00022801"/>
    </source>
</evidence>
<accession>R8AU19</accession>
<evidence type="ECO:0000256" key="8">
    <source>
        <dbReference type="ARBA" id="ARBA00075789"/>
    </source>
</evidence>
<dbReference type="InterPro" id="IPR038536">
    <property type="entry name" value="Alkyl/aryl-sulf_dimr_sf"/>
</dbReference>
<dbReference type="InterPro" id="IPR036527">
    <property type="entry name" value="SCP2_sterol-bd_dom_sf"/>
</dbReference>
<reference evidence="10 11" key="1">
    <citation type="journal article" date="2013" name="Genome Announc.">
        <title>Genome Sequence of Plesiomonas shigelloides Strain 302-73 (Serotype O1).</title>
        <authorList>
            <person name="Pique N."/>
            <person name="Aquilini E."/>
            <person name="Alioto T."/>
            <person name="Minana-Galbis D."/>
            <person name="Tomas J.M."/>
        </authorList>
    </citation>
    <scope>NUCLEOTIDE SEQUENCE [LARGE SCALE GENOMIC DNA]</scope>
    <source>
        <strain evidence="10 11">302-73</strain>
    </source>
</reference>
<dbReference type="SUPFAM" id="SSF56281">
    <property type="entry name" value="Metallo-hydrolase/oxidoreductase"/>
    <property type="match status" value="1"/>
</dbReference>